<dbReference type="Pfam" id="PF00010">
    <property type="entry name" value="HLH"/>
    <property type="match status" value="1"/>
</dbReference>
<feature type="compositionally biased region" description="Basic and acidic residues" evidence="6">
    <location>
        <begin position="133"/>
        <end position="145"/>
    </location>
</feature>
<comment type="subcellular location">
    <subcellularLocation>
        <location evidence="1">Nucleus</location>
    </subcellularLocation>
</comment>
<evidence type="ECO:0000256" key="5">
    <source>
        <dbReference type="ARBA" id="ARBA00023242"/>
    </source>
</evidence>
<gene>
    <name evidence="9" type="primary">LOC115756305</name>
</gene>
<evidence type="ECO:0000313" key="9">
    <source>
        <dbReference type="RefSeq" id="XP_030551874.1"/>
    </source>
</evidence>
<feature type="region of interest" description="Disordered" evidence="6">
    <location>
        <begin position="286"/>
        <end position="314"/>
    </location>
</feature>
<dbReference type="Proteomes" id="UP000827889">
    <property type="component" value="Chromosome 11"/>
</dbReference>
<dbReference type="InterPro" id="IPR031066">
    <property type="entry name" value="bHLH_ALC-like_plant"/>
</dbReference>
<dbReference type="PANTHER" id="PTHR45855">
    <property type="entry name" value="TRANSCRIPTION FACTOR PIF1-RELATED"/>
    <property type="match status" value="1"/>
</dbReference>
<dbReference type="GeneID" id="115756305"/>
<feature type="compositionally biased region" description="Basic and acidic residues" evidence="6">
    <location>
        <begin position="1"/>
        <end position="10"/>
    </location>
</feature>
<evidence type="ECO:0000256" key="1">
    <source>
        <dbReference type="ARBA" id="ARBA00004123"/>
    </source>
</evidence>
<dbReference type="InterPro" id="IPR036638">
    <property type="entry name" value="HLH_DNA-bd_sf"/>
</dbReference>
<dbReference type="RefSeq" id="XP_030551874.1">
    <property type="nucleotide sequence ID" value="XM_030696014.2"/>
</dbReference>
<feature type="region of interest" description="Disordered" evidence="6">
    <location>
        <begin position="1"/>
        <end position="70"/>
    </location>
</feature>
<dbReference type="SUPFAM" id="SSF47459">
    <property type="entry name" value="HLH, helix-loop-helix DNA-binding domain"/>
    <property type="match status" value="1"/>
</dbReference>
<keyword evidence="4" id="KW-0804">Transcription</keyword>
<organism evidence="8 9">
    <name type="scientific">Rhodamnia argentea</name>
    <dbReference type="NCBI Taxonomy" id="178133"/>
    <lineage>
        <taxon>Eukaryota</taxon>
        <taxon>Viridiplantae</taxon>
        <taxon>Streptophyta</taxon>
        <taxon>Embryophyta</taxon>
        <taxon>Tracheophyta</taxon>
        <taxon>Spermatophyta</taxon>
        <taxon>Magnoliopsida</taxon>
        <taxon>eudicotyledons</taxon>
        <taxon>Gunneridae</taxon>
        <taxon>Pentapetalae</taxon>
        <taxon>rosids</taxon>
        <taxon>malvids</taxon>
        <taxon>Myrtales</taxon>
        <taxon>Myrtaceae</taxon>
        <taxon>Myrtoideae</taxon>
        <taxon>Myrteae</taxon>
        <taxon>Australasian group</taxon>
        <taxon>Rhodamnia</taxon>
    </lineage>
</organism>
<dbReference type="SMART" id="SM00353">
    <property type="entry name" value="HLH"/>
    <property type="match status" value="1"/>
</dbReference>
<evidence type="ECO:0000313" key="8">
    <source>
        <dbReference type="Proteomes" id="UP000827889"/>
    </source>
</evidence>
<dbReference type="InterPro" id="IPR011598">
    <property type="entry name" value="bHLH_dom"/>
</dbReference>
<evidence type="ECO:0000256" key="2">
    <source>
        <dbReference type="ARBA" id="ARBA00023015"/>
    </source>
</evidence>
<protein>
    <submittedName>
        <fullName evidence="9">Transcription factor SPATULA</fullName>
    </submittedName>
</protein>
<evidence type="ECO:0000256" key="4">
    <source>
        <dbReference type="ARBA" id="ARBA00023163"/>
    </source>
</evidence>
<name>A0A8B8QZV6_9MYRT</name>
<feature type="region of interest" description="Disordered" evidence="6">
    <location>
        <begin position="345"/>
        <end position="365"/>
    </location>
</feature>
<feature type="compositionally biased region" description="Low complexity" evidence="6">
    <location>
        <begin position="57"/>
        <end position="70"/>
    </location>
</feature>
<keyword evidence="8" id="KW-1185">Reference proteome</keyword>
<dbReference type="AlphaFoldDB" id="A0A8B8QZV6"/>
<keyword evidence="2" id="KW-0805">Transcription regulation</keyword>
<dbReference type="PANTHER" id="PTHR45855:SF6">
    <property type="entry name" value="TRANSCRIPTION FACTOR ALC"/>
    <property type="match status" value="1"/>
</dbReference>
<dbReference type="PROSITE" id="PS50888">
    <property type="entry name" value="BHLH"/>
    <property type="match status" value="1"/>
</dbReference>
<dbReference type="OrthoDB" id="690068at2759"/>
<accession>A0A8B8QZV6</accession>
<dbReference type="Gene3D" id="4.10.280.10">
    <property type="entry name" value="Helix-loop-helix DNA-binding domain"/>
    <property type="match status" value="1"/>
</dbReference>
<dbReference type="GO" id="GO:0003677">
    <property type="term" value="F:DNA binding"/>
    <property type="evidence" value="ECO:0007669"/>
    <property type="project" value="UniProtKB-KW"/>
</dbReference>
<dbReference type="GO" id="GO:0005634">
    <property type="term" value="C:nucleus"/>
    <property type="evidence" value="ECO:0007669"/>
    <property type="project" value="UniProtKB-SubCell"/>
</dbReference>
<dbReference type="GO" id="GO:0046983">
    <property type="term" value="F:protein dimerization activity"/>
    <property type="evidence" value="ECO:0007669"/>
    <property type="project" value="InterPro"/>
</dbReference>
<dbReference type="CDD" id="cd11445">
    <property type="entry name" value="bHLH_AtPIF_like"/>
    <property type="match status" value="1"/>
</dbReference>
<evidence type="ECO:0000259" key="7">
    <source>
        <dbReference type="PROSITE" id="PS50888"/>
    </source>
</evidence>
<feature type="region of interest" description="Disordered" evidence="6">
    <location>
        <begin position="118"/>
        <end position="145"/>
    </location>
</feature>
<reference evidence="9" key="1">
    <citation type="submission" date="2025-08" db="UniProtKB">
        <authorList>
            <consortium name="RefSeq"/>
        </authorList>
    </citation>
    <scope>IDENTIFICATION</scope>
    <source>
        <tissue evidence="9">Leaf</tissue>
    </source>
</reference>
<keyword evidence="5" id="KW-0539">Nucleus</keyword>
<dbReference type="FunFam" id="4.10.280.10:FF:000004">
    <property type="entry name" value="Basic helix-loop-helix transcription factor"/>
    <property type="match status" value="1"/>
</dbReference>
<evidence type="ECO:0000256" key="3">
    <source>
        <dbReference type="ARBA" id="ARBA00023125"/>
    </source>
</evidence>
<dbReference type="InterPro" id="IPR047265">
    <property type="entry name" value="PIF1-like_bHLH"/>
</dbReference>
<proteinExistence type="predicted"/>
<feature type="domain" description="BHLH" evidence="7">
    <location>
        <begin position="133"/>
        <end position="182"/>
    </location>
</feature>
<evidence type="ECO:0000256" key="6">
    <source>
        <dbReference type="SAM" id="MobiDB-lite"/>
    </source>
</evidence>
<keyword evidence="3" id="KW-0238">DNA-binding</keyword>
<sequence length="365" mass="39002">MGDGMREREATCSSSAARQPPDEISLFLHQVLQRSGRRPENPGGPSRLVEGGGGISSVGSSDGVNNFSASASGGGFLAGNAIVSAVAAAASSSVGASENEADDYDCESEGLEALLEEVSAKANPPRSSSKRSRTAEVHNLSEKRRRSRINEKMKALQSLIPNSNKTDKASMLDEAIEYLKQLQLQVQMLSMRNGLSLHPMCLPGVVQPIQLPQMRIGFDEENGPLHMNMAPTFPVNNETSTENVFGLPNDRAVPSEPSMSNMMNSEISFGLESSIRTHPVTFQLKQSTSGDINREDVAPCGRHQPSIIDRSDADPFGVNMKPAYSLSKMGLEMGETAAQSLPLASLMSNRKGGLLESSAAGRDRP</sequence>
<dbReference type="KEGG" id="rarg:115756305"/>